<dbReference type="Pfam" id="PF01553">
    <property type="entry name" value="Acyltransferase"/>
    <property type="match status" value="1"/>
</dbReference>
<dbReference type="PANTHER" id="PTHR10983">
    <property type="entry name" value="1-ACYLGLYCEROL-3-PHOSPHATE ACYLTRANSFERASE-RELATED"/>
    <property type="match status" value="1"/>
</dbReference>
<evidence type="ECO:0000256" key="5">
    <source>
        <dbReference type="SAM" id="Phobius"/>
    </source>
</evidence>
<feature type="region of interest" description="Disordered" evidence="4">
    <location>
        <begin position="1"/>
        <end position="44"/>
    </location>
</feature>
<feature type="transmembrane region" description="Helical" evidence="5">
    <location>
        <begin position="182"/>
        <end position="200"/>
    </location>
</feature>
<organism evidence="7 8">
    <name type="scientific">Sarocladium strictum</name>
    <name type="common">Black bundle disease fungus</name>
    <name type="synonym">Acremonium strictum</name>
    <dbReference type="NCBI Taxonomy" id="5046"/>
    <lineage>
        <taxon>Eukaryota</taxon>
        <taxon>Fungi</taxon>
        <taxon>Dikarya</taxon>
        <taxon>Ascomycota</taxon>
        <taxon>Pezizomycotina</taxon>
        <taxon>Sordariomycetes</taxon>
        <taxon>Hypocreomycetidae</taxon>
        <taxon>Hypocreales</taxon>
        <taxon>Sarocladiaceae</taxon>
        <taxon>Sarocladium</taxon>
    </lineage>
</organism>
<comment type="caution">
    <text evidence="7">The sequence shown here is derived from an EMBL/GenBank/DDBJ whole genome shotgun (WGS) entry which is preliminary data.</text>
</comment>
<feature type="compositionally biased region" description="Basic and acidic residues" evidence="4">
    <location>
        <begin position="25"/>
        <end position="44"/>
    </location>
</feature>
<dbReference type="EMBL" id="JAPDFR010000001">
    <property type="protein sequence ID" value="KAK0392008.1"/>
    <property type="molecule type" value="Genomic_DNA"/>
</dbReference>
<dbReference type="Proteomes" id="UP001175261">
    <property type="component" value="Unassembled WGS sequence"/>
</dbReference>
<accession>A0AA39GSP8</accession>
<evidence type="ECO:0000256" key="1">
    <source>
        <dbReference type="ARBA" id="ARBA00008655"/>
    </source>
</evidence>
<dbReference type="CDD" id="cd07990">
    <property type="entry name" value="LPLAT_LCLAT1-like"/>
    <property type="match status" value="1"/>
</dbReference>
<keyword evidence="5" id="KW-0812">Transmembrane</keyword>
<evidence type="ECO:0000256" key="4">
    <source>
        <dbReference type="SAM" id="MobiDB-lite"/>
    </source>
</evidence>
<dbReference type="GO" id="GO:0036149">
    <property type="term" value="P:phosphatidylinositol acyl-chain remodeling"/>
    <property type="evidence" value="ECO:0007669"/>
    <property type="project" value="TreeGrafter"/>
</dbReference>
<protein>
    <recommendedName>
        <fullName evidence="6">Phospholipid/glycerol acyltransferase domain-containing protein</fullName>
    </recommendedName>
</protein>
<dbReference type="InterPro" id="IPR002123">
    <property type="entry name" value="Plipid/glycerol_acylTrfase"/>
</dbReference>
<gene>
    <name evidence="7" type="ORF">NLU13_1506</name>
</gene>
<comment type="similarity">
    <text evidence="1">Belongs to the 1-acyl-sn-glycerol-3-phosphate acyltransferase family.</text>
</comment>
<feature type="domain" description="Phospholipid/glycerol acyltransferase" evidence="6">
    <location>
        <begin position="144"/>
        <end position="277"/>
    </location>
</feature>
<dbReference type="Pfam" id="PF16076">
    <property type="entry name" value="Acyltransf_C"/>
    <property type="match status" value="1"/>
</dbReference>
<evidence type="ECO:0000256" key="2">
    <source>
        <dbReference type="ARBA" id="ARBA00022679"/>
    </source>
</evidence>
<dbReference type="SMART" id="SM00563">
    <property type="entry name" value="PlsC"/>
    <property type="match status" value="1"/>
</dbReference>
<dbReference type="GO" id="GO:0016746">
    <property type="term" value="F:acyltransferase activity"/>
    <property type="evidence" value="ECO:0007669"/>
    <property type="project" value="UniProtKB-KW"/>
</dbReference>
<feature type="transmembrane region" description="Helical" evidence="5">
    <location>
        <begin position="60"/>
        <end position="83"/>
    </location>
</feature>
<dbReference type="PANTHER" id="PTHR10983:SF16">
    <property type="entry name" value="LYSOCARDIOLIPIN ACYLTRANSFERASE 1"/>
    <property type="match status" value="1"/>
</dbReference>
<keyword evidence="5" id="KW-1133">Transmembrane helix</keyword>
<evidence type="ECO:0000259" key="6">
    <source>
        <dbReference type="SMART" id="SM00563"/>
    </source>
</evidence>
<sequence length="422" mass="48408">MSVGAQAPDPSEDVIPGPKTSSGFQEHEKKTRPKFEPKDAHPSGRESYGRLMQVLRGISAMLFFWVCIIAIFFTQLVGAPLYFVNKDWYYAYMAMTKRSFAIVTSCMTSVWGPTIIRISGDASVMKQIEATPGGGVQFNFPERVVLIANHQIYTDWIYLWWVAYGNFPRMDGHLYIILKESLMYLPLLGWGMRFYGFIFMSRKMETDRPRLAYRLGKLKEKKTDPQGNKYLDPMWLLLFPEGTNLSSNGRRKSAAWAAKNGLKDPDHVLLPRSTGTYFCLQELKDTVEYVYDCTVAYEGIPRGKFGDEFFSLSSTYFQGRPPKSVNFHWRRFRIADIPLESAEKFDLWLKEKWYEKDELMEQYLTTGRLPPLEGGGPEYVEAEVKTKQPWEILQVFVVVGICGLVWNNVKKSIITAKALVGA</sequence>
<dbReference type="InterPro" id="IPR032098">
    <property type="entry name" value="Acyltransf_C"/>
</dbReference>
<keyword evidence="3" id="KW-0012">Acyltransferase</keyword>
<evidence type="ECO:0000313" key="7">
    <source>
        <dbReference type="EMBL" id="KAK0392008.1"/>
    </source>
</evidence>
<keyword evidence="8" id="KW-1185">Reference proteome</keyword>
<evidence type="ECO:0000256" key="3">
    <source>
        <dbReference type="ARBA" id="ARBA00023315"/>
    </source>
</evidence>
<evidence type="ECO:0000313" key="8">
    <source>
        <dbReference type="Proteomes" id="UP001175261"/>
    </source>
</evidence>
<dbReference type="AlphaFoldDB" id="A0AA39GSP8"/>
<keyword evidence="2" id="KW-0808">Transferase</keyword>
<keyword evidence="5" id="KW-0472">Membrane</keyword>
<name>A0AA39GSP8_SARSR</name>
<proteinExistence type="inferred from homology"/>
<reference evidence="7" key="1">
    <citation type="submission" date="2022-10" db="EMBL/GenBank/DDBJ databases">
        <title>Determination and structural analysis of whole genome sequence of Sarocladium strictum F4-1.</title>
        <authorList>
            <person name="Hu L."/>
            <person name="Jiang Y."/>
        </authorList>
    </citation>
    <scope>NUCLEOTIDE SEQUENCE</scope>
    <source>
        <strain evidence="7">F4-1</strain>
    </source>
</reference>
<dbReference type="GO" id="GO:0005783">
    <property type="term" value="C:endoplasmic reticulum"/>
    <property type="evidence" value="ECO:0007669"/>
    <property type="project" value="TreeGrafter"/>
</dbReference>
<dbReference type="SUPFAM" id="SSF69593">
    <property type="entry name" value="Glycerol-3-phosphate (1)-acyltransferase"/>
    <property type="match status" value="1"/>
</dbReference>